<dbReference type="PIRSF" id="PIRSF006806">
    <property type="entry name" value="FTHF_cligase"/>
    <property type="match status" value="1"/>
</dbReference>
<dbReference type="EC" id="6.3.3.2" evidence="5"/>
<sequence length="196" mass="21583">MSDEHSGMPDKPTLRAMARQRRRAFVAGLDPLAHRLAFKVLPSPLARRLADVRTVALYMGIEDEAPAQRLAAKLIETGRTVALPRVIDRMGSMEFLAWHPDAPLLPGRFGTSHPEQGDGPVAPDAIIAPLLGFDRAMNRLGQGGGYYDRAFARYPDALRVGLAWSVQEQEAIPADPWDLPLHMVLTEVELIEGEES</sequence>
<keyword evidence="2 4" id="KW-0547">Nucleotide-binding</keyword>
<dbReference type="InterPro" id="IPR037171">
    <property type="entry name" value="NagB/RpiA_transferase-like"/>
</dbReference>
<dbReference type="GO" id="GO:0035999">
    <property type="term" value="P:tetrahydrofolate interconversion"/>
    <property type="evidence" value="ECO:0007669"/>
    <property type="project" value="TreeGrafter"/>
</dbReference>
<evidence type="ECO:0000256" key="1">
    <source>
        <dbReference type="ARBA" id="ARBA00010638"/>
    </source>
</evidence>
<dbReference type="InterPro" id="IPR024185">
    <property type="entry name" value="FTHF_cligase-like_sf"/>
</dbReference>
<reference evidence="6 7" key="1">
    <citation type="submission" date="2015-11" db="EMBL/GenBank/DDBJ databases">
        <title>A Two-component Flavoprotein Monooxygenase System MeaXY Responsible for para-Hydroxylation of 2-Methyl-6-ethylaniline and 2,6-Diethylaniline in Sphingobium baderi DE-13.</title>
        <authorList>
            <person name="Cheng M."/>
            <person name="Meng Q."/>
            <person name="Yang Y."/>
            <person name="Chu C."/>
            <person name="Yan X."/>
            <person name="He J."/>
            <person name="Li S."/>
        </authorList>
    </citation>
    <scope>NUCLEOTIDE SEQUENCE [LARGE SCALE GENOMIC DNA]</scope>
    <source>
        <strain evidence="6 7">DE-13</strain>
    </source>
</reference>
<keyword evidence="5" id="KW-0479">Metal-binding</keyword>
<comment type="catalytic activity">
    <reaction evidence="5">
        <text>(6S)-5-formyl-5,6,7,8-tetrahydrofolate + ATP = (6R)-5,10-methenyltetrahydrofolate + ADP + phosphate</text>
        <dbReference type="Rhea" id="RHEA:10488"/>
        <dbReference type="ChEBI" id="CHEBI:30616"/>
        <dbReference type="ChEBI" id="CHEBI:43474"/>
        <dbReference type="ChEBI" id="CHEBI:57455"/>
        <dbReference type="ChEBI" id="CHEBI:57457"/>
        <dbReference type="ChEBI" id="CHEBI:456216"/>
        <dbReference type="EC" id="6.3.3.2"/>
    </reaction>
</comment>
<dbReference type="STRING" id="1332080.ATN00_16870"/>
<dbReference type="GO" id="GO:0009396">
    <property type="term" value="P:folic acid-containing compound biosynthetic process"/>
    <property type="evidence" value="ECO:0007669"/>
    <property type="project" value="TreeGrafter"/>
</dbReference>
<evidence type="ECO:0000256" key="4">
    <source>
        <dbReference type="PIRSR" id="PIRSR006806-1"/>
    </source>
</evidence>
<dbReference type="InterPro" id="IPR002698">
    <property type="entry name" value="FTHF_cligase"/>
</dbReference>
<comment type="cofactor">
    <cofactor evidence="5">
        <name>Mg(2+)</name>
        <dbReference type="ChEBI" id="CHEBI:18420"/>
    </cofactor>
</comment>
<dbReference type="GO" id="GO:0030272">
    <property type="term" value="F:5-formyltetrahydrofolate cyclo-ligase activity"/>
    <property type="evidence" value="ECO:0007669"/>
    <property type="project" value="UniProtKB-EC"/>
</dbReference>
<evidence type="ECO:0000313" key="6">
    <source>
        <dbReference type="EMBL" id="ALR21726.1"/>
    </source>
</evidence>
<dbReference type="KEGG" id="sbd:ATN00_16870"/>
<dbReference type="OrthoDB" id="9801938at2"/>
<dbReference type="Pfam" id="PF01812">
    <property type="entry name" value="5-FTHF_cyc-lig"/>
    <property type="match status" value="1"/>
</dbReference>
<feature type="binding site" evidence="4">
    <location>
        <position position="59"/>
    </location>
    <ligand>
        <name>substrate</name>
    </ligand>
</feature>
<feature type="binding site" evidence="4">
    <location>
        <begin position="11"/>
        <end position="15"/>
    </location>
    <ligand>
        <name>ATP</name>
        <dbReference type="ChEBI" id="CHEBI:30616"/>
    </ligand>
</feature>
<dbReference type="SUPFAM" id="SSF100950">
    <property type="entry name" value="NagB/RpiA/CoA transferase-like"/>
    <property type="match status" value="1"/>
</dbReference>
<gene>
    <name evidence="6" type="ORF">ATN00_16870</name>
</gene>
<accession>A0A0S3F1Z8</accession>
<protein>
    <recommendedName>
        <fullName evidence="5">5-formyltetrahydrofolate cyclo-ligase</fullName>
        <ecNumber evidence="5">6.3.3.2</ecNumber>
    </recommendedName>
</protein>
<dbReference type="GO" id="GO:0005524">
    <property type="term" value="F:ATP binding"/>
    <property type="evidence" value="ECO:0007669"/>
    <property type="project" value="UniProtKB-KW"/>
</dbReference>
<dbReference type="AlphaFoldDB" id="A0A0S3F1Z8"/>
<dbReference type="Proteomes" id="UP000056968">
    <property type="component" value="Chromosome"/>
</dbReference>
<evidence type="ECO:0000256" key="5">
    <source>
        <dbReference type="RuleBase" id="RU361279"/>
    </source>
</evidence>
<organism evidence="6 7">
    <name type="scientific">Sphingobium baderi</name>
    <dbReference type="NCBI Taxonomy" id="1332080"/>
    <lineage>
        <taxon>Bacteria</taxon>
        <taxon>Pseudomonadati</taxon>
        <taxon>Pseudomonadota</taxon>
        <taxon>Alphaproteobacteria</taxon>
        <taxon>Sphingomonadales</taxon>
        <taxon>Sphingomonadaceae</taxon>
        <taxon>Sphingobium</taxon>
    </lineage>
</organism>
<keyword evidence="3 4" id="KW-0067">ATP-binding</keyword>
<dbReference type="RefSeq" id="WP_062066723.1">
    <property type="nucleotide sequence ID" value="NZ_CP013264.1"/>
</dbReference>
<feature type="binding site" evidence="4">
    <location>
        <position position="64"/>
    </location>
    <ligand>
        <name>substrate</name>
    </ligand>
</feature>
<dbReference type="PANTHER" id="PTHR23407:SF1">
    <property type="entry name" value="5-FORMYLTETRAHYDROFOLATE CYCLO-LIGASE"/>
    <property type="match status" value="1"/>
</dbReference>
<dbReference type="PANTHER" id="PTHR23407">
    <property type="entry name" value="ATPASE INHIBITOR/5-FORMYLTETRAHYDROFOLATE CYCLO-LIGASE"/>
    <property type="match status" value="1"/>
</dbReference>
<dbReference type="GO" id="GO:0046872">
    <property type="term" value="F:metal ion binding"/>
    <property type="evidence" value="ECO:0007669"/>
    <property type="project" value="UniProtKB-KW"/>
</dbReference>
<comment type="similarity">
    <text evidence="1 5">Belongs to the 5-formyltetrahydrofolate cyclo-ligase family.</text>
</comment>
<keyword evidence="5" id="KW-0460">Magnesium</keyword>
<proteinExistence type="inferred from homology"/>
<dbReference type="NCBIfam" id="TIGR02727">
    <property type="entry name" value="MTHFS_bact"/>
    <property type="match status" value="1"/>
</dbReference>
<evidence type="ECO:0000256" key="3">
    <source>
        <dbReference type="ARBA" id="ARBA00022840"/>
    </source>
</evidence>
<evidence type="ECO:0000313" key="7">
    <source>
        <dbReference type="Proteomes" id="UP000056968"/>
    </source>
</evidence>
<keyword evidence="7" id="KW-1185">Reference proteome</keyword>
<evidence type="ECO:0000256" key="2">
    <source>
        <dbReference type="ARBA" id="ARBA00022741"/>
    </source>
</evidence>
<dbReference type="Gene3D" id="3.40.50.10420">
    <property type="entry name" value="NagB/RpiA/CoA transferase-like"/>
    <property type="match status" value="1"/>
</dbReference>
<name>A0A0S3F1Z8_9SPHN</name>
<keyword evidence="6" id="KW-0436">Ligase</keyword>
<feature type="binding site" evidence="4">
    <location>
        <begin position="139"/>
        <end position="147"/>
    </location>
    <ligand>
        <name>ATP</name>
        <dbReference type="ChEBI" id="CHEBI:30616"/>
    </ligand>
</feature>
<dbReference type="EMBL" id="CP013264">
    <property type="protein sequence ID" value="ALR21726.1"/>
    <property type="molecule type" value="Genomic_DNA"/>
</dbReference>